<proteinExistence type="predicted"/>
<keyword evidence="11 14" id="KW-1133">Transmembrane helix</keyword>
<dbReference type="InterPro" id="IPR004358">
    <property type="entry name" value="Sig_transdc_His_kin-like_C"/>
</dbReference>
<reference evidence="16 17" key="1">
    <citation type="submission" date="2017-08" db="EMBL/GenBank/DDBJ databases">
        <title>Whole Genome Sequence of Sphingobium hydrophobicum C1: Insights into Adaption to the Electronic-waste Contaminated Sediment.</title>
        <authorList>
            <person name="Song D."/>
            <person name="Chen X."/>
            <person name="Xu M."/>
        </authorList>
    </citation>
    <scope>NUCLEOTIDE SEQUENCE [LARGE SCALE GENOMIC DNA]</scope>
    <source>
        <strain evidence="16 17">C1</strain>
    </source>
</reference>
<dbReference type="InterPro" id="IPR003594">
    <property type="entry name" value="HATPase_dom"/>
</dbReference>
<keyword evidence="4" id="KW-1003">Cell membrane</keyword>
<comment type="subcellular location">
    <subcellularLocation>
        <location evidence="2">Cell membrane</location>
        <topology evidence="2">Multi-pass membrane protein</topology>
    </subcellularLocation>
</comment>
<dbReference type="GO" id="GO:0005886">
    <property type="term" value="C:plasma membrane"/>
    <property type="evidence" value="ECO:0007669"/>
    <property type="project" value="UniProtKB-SubCell"/>
</dbReference>
<dbReference type="InterPro" id="IPR036097">
    <property type="entry name" value="HisK_dim/P_sf"/>
</dbReference>
<dbReference type="SUPFAM" id="SSF47384">
    <property type="entry name" value="Homodimeric domain of signal transducing histidine kinase"/>
    <property type="match status" value="1"/>
</dbReference>
<dbReference type="PROSITE" id="PS50109">
    <property type="entry name" value="HIS_KIN"/>
    <property type="match status" value="1"/>
</dbReference>
<dbReference type="InterPro" id="IPR033479">
    <property type="entry name" value="dCache_1"/>
</dbReference>
<dbReference type="SMART" id="SM00387">
    <property type="entry name" value="HATPase_c"/>
    <property type="match status" value="1"/>
</dbReference>
<dbReference type="Gene3D" id="3.30.565.10">
    <property type="entry name" value="Histidine kinase-like ATPase, C-terminal domain"/>
    <property type="match status" value="1"/>
</dbReference>
<dbReference type="RefSeq" id="WP_086486388.1">
    <property type="nucleotide sequence ID" value="NZ_CP022746.1"/>
</dbReference>
<dbReference type="PANTHER" id="PTHR43065">
    <property type="entry name" value="SENSOR HISTIDINE KINASE"/>
    <property type="match status" value="1"/>
</dbReference>
<keyword evidence="8" id="KW-0547">Nucleotide-binding</keyword>
<dbReference type="InterPro" id="IPR036890">
    <property type="entry name" value="HATPase_C_sf"/>
</dbReference>
<dbReference type="GO" id="GO:0005524">
    <property type="term" value="F:ATP binding"/>
    <property type="evidence" value="ECO:0007669"/>
    <property type="project" value="UniProtKB-KW"/>
</dbReference>
<keyword evidence="10" id="KW-0067">ATP-binding</keyword>
<organism evidence="16 17">
    <name type="scientific">Sphingobium xenophagum</name>
    <dbReference type="NCBI Taxonomy" id="121428"/>
    <lineage>
        <taxon>Bacteria</taxon>
        <taxon>Pseudomonadati</taxon>
        <taxon>Pseudomonadota</taxon>
        <taxon>Alphaproteobacteria</taxon>
        <taxon>Sphingomonadales</taxon>
        <taxon>Sphingomonadaceae</taxon>
        <taxon>Sphingobium</taxon>
    </lineage>
</organism>
<dbReference type="SMART" id="SM00388">
    <property type="entry name" value="HisKA"/>
    <property type="match status" value="1"/>
</dbReference>
<dbReference type="CDD" id="cd00082">
    <property type="entry name" value="HisKA"/>
    <property type="match status" value="1"/>
</dbReference>
<dbReference type="Pfam" id="PF02743">
    <property type="entry name" value="dCache_1"/>
    <property type="match status" value="1"/>
</dbReference>
<evidence type="ECO:0000256" key="10">
    <source>
        <dbReference type="ARBA" id="ARBA00022840"/>
    </source>
</evidence>
<dbReference type="Gene3D" id="3.30.450.20">
    <property type="entry name" value="PAS domain"/>
    <property type="match status" value="2"/>
</dbReference>
<dbReference type="Gene3D" id="6.10.250.3020">
    <property type="match status" value="1"/>
</dbReference>
<keyword evidence="12" id="KW-0902">Two-component regulatory system</keyword>
<keyword evidence="6" id="KW-0808">Transferase</keyword>
<dbReference type="PIRSF" id="PIRSF036431">
    <property type="entry name" value="STHK_DctB"/>
    <property type="match status" value="1"/>
</dbReference>
<protein>
    <recommendedName>
        <fullName evidence="3">histidine kinase</fullName>
        <ecNumber evidence="3">2.7.13.3</ecNumber>
    </recommendedName>
</protein>
<accession>A0A249MYB3</accession>
<dbReference type="GO" id="GO:0000155">
    <property type="term" value="F:phosphorelay sensor kinase activity"/>
    <property type="evidence" value="ECO:0007669"/>
    <property type="project" value="InterPro"/>
</dbReference>
<keyword evidence="9 16" id="KW-0418">Kinase</keyword>
<dbReference type="InterPro" id="IPR003661">
    <property type="entry name" value="HisK_dim/P_dom"/>
</dbReference>
<dbReference type="Pfam" id="PF02518">
    <property type="entry name" value="HATPase_c"/>
    <property type="match status" value="1"/>
</dbReference>
<dbReference type="CDD" id="cd00075">
    <property type="entry name" value="HATPase"/>
    <property type="match status" value="1"/>
</dbReference>
<dbReference type="InterPro" id="IPR017055">
    <property type="entry name" value="Sig_transdc_His_kinase_DctB"/>
</dbReference>
<name>A0A249MYB3_SPHXE</name>
<evidence type="ECO:0000256" key="1">
    <source>
        <dbReference type="ARBA" id="ARBA00000085"/>
    </source>
</evidence>
<evidence type="ECO:0000256" key="8">
    <source>
        <dbReference type="ARBA" id="ARBA00022741"/>
    </source>
</evidence>
<evidence type="ECO:0000256" key="2">
    <source>
        <dbReference type="ARBA" id="ARBA00004651"/>
    </source>
</evidence>
<evidence type="ECO:0000256" key="5">
    <source>
        <dbReference type="ARBA" id="ARBA00022553"/>
    </source>
</evidence>
<gene>
    <name evidence="16" type="ORF">CJD35_17140</name>
</gene>
<evidence type="ECO:0000256" key="11">
    <source>
        <dbReference type="ARBA" id="ARBA00022989"/>
    </source>
</evidence>
<evidence type="ECO:0000256" key="7">
    <source>
        <dbReference type="ARBA" id="ARBA00022692"/>
    </source>
</evidence>
<evidence type="ECO:0000259" key="15">
    <source>
        <dbReference type="PROSITE" id="PS50109"/>
    </source>
</evidence>
<dbReference type="InterPro" id="IPR029151">
    <property type="entry name" value="Sensor-like_sf"/>
</dbReference>
<sequence>MRTVQLTIVVRSILIAAAVLVLALAFVISDRVAKQQGIADVSNRAQSSAILLSASFRRELDKFRLVPIVLADDQEAREALSTHDPARLSQLSRKLEALSNATRAGNVYLLDAKGVTVAASNWQRPDSFVGDSYAYRAYYRDAARLGSAQQFALGQRSRRPGLYISRRVESGGRLLGVFVVKVDFSSLEREWRETATSAFVTDGRGIILISSNPEWQFQTTKPLSASERSGARRAFEYGAVPLVQNALYAAGEVAPRGRATPEFAYVEASEDVGGGWRVHVLEPTERAVRVAVNFARLAVAITALVLVGLVLLWRMRRRAEAARVERETATRLAGLREQLVQANKLATLGQITAGVAHEINQPLAAISAYAGNALAFNRRGDHAHASEAIEQVGALTERIGIITRELRGFARRSSGDVEPVAVKEALAGTALLLRDRMRMLGARLEIEGAMVAVRAERVGLEQVLVNLIQNALDAGALTITVTVAPHKDRVAITVADDGAGLTDEVRASLFMPFKTSKRNGLGLGLVICRDIVAGFGGTLVAAAPIAGAAFVIDLEMA</sequence>
<evidence type="ECO:0000256" key="6">
    <source>
        <dbReference type="ARBA" id="ARBA00022679"/>
    </source>
</evidence>
<evidence type="ECO:0000256" key="14">
    <source>
        <dbReference type="SAM" id="Phobius"/>
    </source>
</evidence>
<dbReference type="Gene3D" id="1.10.287.130">
    <property type="match status" value="1"/>
</dbReference>
<feature type="transmembrane region" description="Helical" evidence="14">
    <location>
        <begin position="521"/>
        <end position="552"/>
    </location>
</feature>
<keyword evidence="7 14" id="KW-0812">Transmembrane</keyword>
<evidence type="ECO:0000256" key="3">
    <source>
        <dbReference type="ARBA" id="ARBA00012438"/>
    </source>
</evidence>
<evidence type="ECO:0000256" key="12">
    <source>
        <dbReference type="ARBA" id="ARBA00023012"/>
    </source>
</evidence>
<dbReference type="InterPro" id="IPR005467">
    <property type="entry name" value="His_kinase_dom"/>
</dbReference>
<dbReference type="PRINTS" id="PR00344">
    <property type="entry name" value="BCTRLSENSOR"/>
</dbReference>
<dbReference type="Proteomes" id="UP000217141">
    <property type="component" value="Chromosome II"/>
</dbReference>
<keyword evidence="13 14" id="KW-0472">Membrane</keyword>
<dbReference type="SUPFAM" id="SSF55874">
    <property type="entry name" value="ATPase domain of HSP90 chaperone/DNA topoisomerase II/histidine kinase"/>
    <property type="match status" value="1"/>
</dbReference>
<keyword evidence="5" id="KW-0597">Phosphoprotein</keyword>
<evidence type="ECO:0000256" key="4">
    <source>
        <dbReference type="ARBA" id="ARBA00022475"/>
    </source>
</evidence>
<evidence type="ECO:0000313" key="17">
    <source>
        <dbReference type="Proteomes" id="UP000217141"/>
    </source>
</evidence>
<evidence type="ECO:0000256" key="13">
    <source>
        <dbReference type="ARBA" id="ARBA00023136"/>
    </source>
</evidence>
<evidence type="ECO:0000313" key="16">
    <source>
        <dbReference type="EMBL" id="ASY46205.1"/>
    </source>
</evidence>
<feature type="domain" description="Histidine kinase" evidence="15">
    <location>
        <begin position="354"/>
        <end position="557"/>
    </location>
</feature>
<dbReference type="KEGG" id="shyd:CJD35_17140"/>
<dbReference type="EMBL" id="CP022746">
    <property type="protein sequence ID" value="ASY46205.1"/>
    <property type="molecule type" value="Genomic_DNA"/>
</dbReference>
<dbReference type="EC" id="2.7.13.3" evidence="3"/>
<dbReference type="PANTHER" id="PTHR43065:SF46">
    <property type="entry name" value="C4-DICARBOXYLATE TRANSPORT SENSOR PROTEIN DCTB"/>
    <property type="match status" value="1"/>
</dbReference>
<dbReference type="SUPFAM" id="SSF103190">
    <property type="entry name" value="Sensory domain-like"/>
    <property type="match status" value="1"/>
</dbReference>
<evidence type="ECO:0000256" key="9">
    <source>
        <dbReference type="ARBA" id="ARBA00022777"/>
    </source>
</evidence>
<feature type="transmembrane region" description="Helical" evidence="14">
    <location>
        <begin position="294"/>
        <end position="313"/>
    </location>
</feature>
<comment type="catalytic activity">
    <reaction evidence="1">
        <text>ATP + protein L-histidine = ADP + protein N-phospho-L-histidine.</text>
        <dbReference type="EC" id="2.7.13.3"/>
    </reaction>
</comment>
<dbReference type="AlphaFoldDB" id="A0A249MYB3"/>
<dbReference type="Pfam" id="PF00512">
    <property type="entry name" value="HisKA"/>
    <property type="match status" value="1"/>
</dbReference>